<evidence type="ECO:0000256" key="2">
    <source>
        <dbReference type="ARBA" id="ARBA00022475"/>
    </source>
</evidence>
<dbReference type="Proteomes" id="UP000431264">
    <property type="component" value="Unassembled WGS sequence"/>
</dbReference>
<comment type="caution">
    <text evidence="4">The sequence shown here is derived from an EMBL/GenBank/DDBJ whole genome shotgun (WGS) entry which is preliminary data.</text>
</comment>
<evidence type="ECO:0000313" key="5">
    <source>
        <dbReference type="Proteomes" id="UP000431264"/>
    </source>
</evidence>
<comment type="subcellular location">
    <subcellularLocation>
        <location evidence="1">Cell membrane</location>
    </subcellularLocation>
</comment>
<sequence>MKKYLIFTSFLFSSALYYSCISLDSDIKQIDVTEVQEFSDKLDEVSGMTYVNDTLWVIQDSGNPDKLYQVATDGKLLREVKLNGIKNHDWEALTSDEEGNVYIGDFGNNNNKRKNLAIYKINRVDLKKETIDSIQKIEFYYEDQEDFPPKKDELFYDCESFLYKDGYFYLFTKNRSKDFDGTTHIYKIPNEIGEHKAILLNKYVTCDKFTTCAITDVAISPDEDKVVLLSNKRMWIFSDFVEDNFTKGSLKEVQFNSFTQREGVTFKDNDILLISDEKTKKVGGKIYEYKIQE</sequence>
<keyword evidence="3" id="KW-0472">Membrane</keyword>
<protein>
    <recommendedName>
        <fullName evidence="6">SdiA-regulated family protein</fullName>
    </recommendedName>
</protein>
<evidence type="ECO:0000256" key="3">
    <source>
        <dbReference type="ARBA" id="ARBA00023136"/>
    </source>
</evidence>
<dbReference type="RefSeq" id="WP_140996879.1">
    <property type="nucleotide sequence ID" value="NZ_VDCZ01000002.1"/>
</dbReference>
<name>A0A6I4IFH0_9FLAO</name>
<dbReference type="SUPFAM" id="SSF63825">
    <property type="entry name" value="YWTD domain"/>
    <property type="match status" value="1"/>
</dbReference>
<keyword evidence="2" id="KW-1003">Cell membrane</keyword>
<accession>A0A6I4IFH0</accession>
<evidence type="ECO:0000256" key="1">
    <source>
        <dbReference type="ARBA" id="ARBA00004236"/>
    </source>
</evidence>
<dbReference type="OrthoDB" id="5599486at2"/>
<proteinExistence type="predicted"/>
<evidence type="ECO:0008006" key="6">
    <source>
        <dbReference type="Google" id="ProtNLM"/>
    </source>
</evidence>
<organism evidence="4 5">
    <name type="scientific">Flavobacterium profundi</name>
    <dbReference type="NCBI Taxonomy" id="1774945"/>
    <lineage>
        <taxon>Bacteria</taxon>
        <taxon>Pseudomonadati</taxon>
        <taxon>Bacteroidota</taxon>
        <taxon>Flavobacteriia</taxon>
        <taxon>Flavobacteriales</taxon>
        <taxon>Flavobacteriaceae</taxon>
        <taxon>Flavobacterium</taxon>
    </lineage>
</organism>
<reference evidence="5" key="1">
    <citation type="submission" date="2019-05" db="EMBL/GenBank/DDBJ databases">
        <title>Flavobacterium profundi sp. nov., isolated from a deep-sea seamount.</title>
        <authorList>
            <person name="Zhang D.-C."/>
        </authorList>
    </citation>
    <scope>NUCLEOTIDE SEQUENCE [LARGE SCALE GENOMIC DNA]</scope>
    <source>
        <strain evidence="5">TP390</strain>
    </source>
</reference>
<gene>
    <name evidence="4" type="ORF">GOQ30_04860</name>
</gene>
<dbReference type="InterPro" id="IPR009722">
    <property type="entry name" value="YjiK/CarP"/>
</dbReference>
<dbReference type="AlphaFoldDB" id="A0A6I4IFH0"/>
<keyword evidence="5" id="KW-1185">Reference proteome</keyword>
<dbReference type="EMBL" id="WQLW01000002">
    <property type="protein sequence ID" value="MVO08493.1"/>
    <property type="molecule type" value="Genomic_DNA"/>
</dbReference>
<evidence type="ECO:0000313" key="4">
    <source>
        <dbReference type="EMBL" id="MVO08493.1"/>
    </source>
</evidence>
<dbReference type="GO" id="GO:0005886">
    <property type="term" value="C:plasma membrane"/>
    <property type="evidence" value="ECO:0007669"/>
    <property type="project" value="UniProtKB-SubCell"/>
</dbReference>
<dbReference type="Pfam" id="PF06977">
    <property type="entry name" value="SdiA-regulated"/>
    <property type="match status" value="1"/>
</dbReference>